<keyword evidence="9" id="KW-1185">Reference proteome</keyword>
<dbReference type="Gene3D" id="4.10.410.60">
    <property type="match status" value="1"/>
</dbReference>
<dbReference type="InterPro" id="IPR021137">
    <property type="entry name" value="Ribosomal_bL35-like"/>
</dbReference>
<proteinExistence type="inferred from homology"/>
<evidence type="ECO:0000256" key="7">
    <source>
        <dbReference type="SAM" id="MobiDB-lite"/>
    </source>
</evidence>
<dbReference type="GO" id="GO:0022625">
    <property type="term" value="C:cytosolic large ribosomal subunit"/>
    <property type="evidence" value="ECO:0007669"/>
    <property type="project" value="TreeGrafter"/>
</dbReference>
<keyword evidence="3 5" id="KW-0687">Ribonucleoprotein</keyword>
<dbReference type="InterPro" id="IPR001706">
    <property type="entry name" value="Ribosomal_bL35"/>
</dbReference>
<name>A0A2N9JGV4_9ACTN</name>
<feature type="compositionally biased region" description="Basic residues" evidence="7">
    <location>
        <begin position="8"/>
        <end position="19"/>
    </location>
</feature>
<dbReference type="KEGG" id="mgg:MPLG2_1793"/>
<keyword evidence="2 5" id="KW-0689">Ribosomal protein</keyword>
<evidence type="ECO:0000313" key="9">
    <source>
        <dbReference type="Proteomes" id="UP000238164"/>
    </source>
</evidence>
<dbReference type="PRINTS" id="PR00064">
    <property type="entry name" value="RIBOSOMALL35"/>
</dbReference>
<dbReference type="InterPro" id="IPR037229">
    <property type="entry name" value="Ribosomal_bL35_sf"/>
</dbReference>
<dbReference type="GO" id="GO:0003735">
    <property type="term" value="F:structural constituent of ribosome"/>
    <property type="evidence" value="ECO:0007669"/>
    <property type="project" value="InterPro"/>
</dbReference>
<dbReference type="PANTHER" id="PTHR33343:SF1">
    <property type="entry name" value="LARGE RIBOSOMAL SUBUNIT PROTEIN BL35M"/>
    <property type="match status" value="1"/>
</dbReference>
<dbReference type="FunFam" id="4.10.410.60:FF:000001">
    <property type="entry name" value="50S ribosomal protein L35"/>
    <property type="match status" value="1"/>
</dbReference>
<evidence type="ECO:0000256" key="6">
    <source>
        <dbReference type="RuleBase" id="RU000568"/>
    </source>
</evidence>
<feature type="region of interest" description="Disordered" evidence="7">
    <location>
        <begin position="1"/>
        <end position="22"/>
    </location>
</feature>
<dbReference type="HAMAP" id="MF_00514">
    <property type="entry name" value="Ribosomal_bL35"/>
    <property type="match status" value="1"/>
</dbReference>
<evidence type="ECO:0000313" key="8">
    <source>
        <dbReference type="EMBL" id="SPD86820.1"/>
    </source>
</evidence>
<gene>
    <name evidence="5 8" type="primary">rpmI</name>
    <name evidence="8" type="ORF">MPLG2_1793</name>
</gene>
<organism evidence="8 9">
    <name type="scientific">Micropruina glycogenica</name>
    <dbReference type="NCBI Taxonomy" id="75385"/>
    <lineage>
        <taxon>Bacteria</taxon>
        <taxon>Bacillati</taxon>
        <taxon>Actinomycetota</taxon>
        <taxon>Actinomycetes</taxon>
        <taxon>Propionibacteriales</taxon>
        <taxon>Nocardioidaceae</taxon>
        <taxon>Micropruina</taxon>
    </lineage>
</organism>
<dbReference type="GO" id="GO:0006412">
    <property type="term" value="P:translation"/>
    <property type="evidence" value="ECO:0007669"/>
    <property type="project" value="UniProtKB-UniRule"/>
</dbReference>
<accession>A0A2N9JGV4</accession>
<evidence type="ECO:0000256" key="3">
    <source>
        <dbReference type="ARBA" id="ARBA00023274"/>
    </source>
</evidence>
<protein>
    <recommendedName>
        <fullName evidence="4 5">Large ribosomal subunit protein bL35</fullName>
    </recommendedName>
</protein>
<evidence type="ECO:0000256" key="2">
    <source>
        <dbReference type="ARBA" id="ARBA00022980"/>
    </source>
</evidence>
<evidence type="ECO:0000256" key="4">
    <source>
        <dbReference type="ARBA" id="ARBA00071664"/>
    </source>
</evidence>
<sequence>MSGTMPKMKTHSGAKKRFRLTGTGKLMHRQAGKMHLNEHKPTKQTRRLDGDKIVAKGDAKKARKLLGSYKAR</sequence>
<evidence type="ECO:0000256" key="5">
    <source>
        <dbReference type="HAMAP-Rule" id="MF_00514"/>
    </source>
</evidence>
<dbReference type="NCBIfam" id="TIGR00001">
    <property type="entry name" value="rpmI_bact"/>
    <property type="match status" value="1"/>
</dbReference>
<dbReference type="Proteomes" id="UP000238164">
    <property type="component" value="Chromosome 1"/>
</dbReference>
<reference evidence="8 9" key="1">
    <citation type="submission" date="2018-02" db="EMBL/GenBank/DDBJ databases">
        <authorList>
            <person name="Cohen D.B."/>
            <person name="Kent A.D."/>
        </authorList>
    </citation>
    <scope>NUCLEOTIDE SEQUENCE [LARGE SCALE GENOMIC DNA]</scope>
    <source>
        <strain evidence="8">1</strain>
    </source>
</reference>
<dbReference type="Pfam" id="PF01632">
    <property type="entry name" value="Ribosomal_L35p"/>
    <property type="match status" value="1"/>
</dbReference>
<dbReference type="PANTHER" id="PTHR33343">
    <property type="entry name" value="54S RIBOSOMAL PROTEIN BL35M"/>
    <property type="match status" value="1"/>
</dbReference>
<evidence type="ECO:0000256" key="1">
    <source>
        <dbReference type="ARBA" id="ARBA00006598"/>
    </source>
</evidence>
<dbReference type="EMBL" id="LT985188">
    <property type="protein sequence ID" value="SPD86820.1"/>
    <property type="molecule type" value="Genomic_DNA"/>
</dbReference>
<dbReference type="AlphaFoldDB" id="A0A2N9JGV4"/>
<comment type="similarity">
    <text evidence="1 5 6">Belongs to the bacterial ribosomal protein bL35 family.</text>
</comment>
<dbReference type="SUPFAM" id="SSF143034">
    <property type="entry name" value="L35p-like"/>
    <property type="match status" value="1"/>
</dbReference>